<feature type="transmembrane region" description="Helical" evidence="14">
    <location>
        <begin position="81"/>
        <end position="101"/>
    </location>
</feature>
<feature type="transmembrane region" description="Helical" evidence="14">
    <location>
        <begin position="122"/>
        <end position="147"/>
    </location>
</feature>
<comment type="similarity">
    <text evidence="2 13">Belongs to the sodium:solute symporter (SSF) (TC 2.A.21) family.</text>
</comment>
<comment type="catalytic activity">
    <reaction evidence="12">
        <text>L-proline(in) + Na(+)(in) = L-proline(out) + Na(+)(out)</text>
        <dbReference type="Rhea" id="RHEA:28967"/>
        <dbReference type="ChEBI" id="CHEBI:29101"/>
        <dbReference type="ChEBI" id="CHEBI:60039"/>
    </reaction>
</comment>
<evidence type="ECO:0000256" key="11">
    <source>
        <dbReference type="ARBA" id="ARBA00023201"/>
    </source>
</evidence>
<keyword evidence="10 14" id="KW-0472">Membrane</keyword>
<dbReference type="Pfam" id="PF00474">
    <property type="entry name" value="SSF"/>
    <property type="match status" value="1"/>
</dbReference>
<keyword evidence="11" id="KW-0739">Sodium transport</keyword>
<feature type="transmembrane region" description="Helical" evidence="14">
    <location>
        <begin position="47"/>
        <end position="69"/>
    </location>
</feature>
<dbReference type="AlphaFoldDB" id="A0A420DP44"/>
<dbReference type="Gene3D" id="1.20.1730.10">
    <property type="entry name" value="Sodium/glucose cotransporter"/>
    <property type="match status" value="1"/>
</dbReference>
<evidence type="ECO:0000256" key="9">
    <source>
        <dbReference type="ARBA" id="ARBA00023065"/>
    </source>
</evidence>
<accession>A0A420DP44</accession>
<feature type="transmembrane region" description="Helical" evidence="14">
    <location>
        <begin position="395"/>
        <end position="414"/>
    </location>
</feature>
<evidence type="ECO:0000256" key="10">
    <source>
        <dbReference type="ARBA" id="ARBA00023136"/>
    </source>
</evidence>
<keyword evidence="3" id="KW-0813">Transport</keyword>
<evidence type="ECO:0000313" key="15">
    <source>
        <dbReference type="EMBL" id="RKE95948.1"/>
    </source>
</evidence>
<feature type="transmembrane region" description="Helical" evidence="14">
    <location>
        <begin position="421"/>
        <end position="442"/>
    </location>
</feature>
<feature type="transmembrane region" description="Helical" evidence="14">
    <location>
        <begin position="191"/>
        <end position="212"/>
    </location>
</feature>
<keyword evidence="5 14" id="KW-0812">Transmembrane</keyword>
<evidence type="ECO:0000256" key="6">
    <source>
        <dbReference type="ARBA" id="ARBA00022847"/>
    </source>
</evidence>
<dbReference type="CDD" id="cd10322">
    <property type="entry name" value="SLC5sbd"/>
    <property type="match status" value="1"/>
</dbReference>
<evidence type="ECO:0000313" key="16">
    <source>
        <dbReference type="Proteomes" id="UP000284407"/>
    </source>
</evidence>
<evidence type="ECO:0000256" key="8">
    <source>
        <dbReference type="ARBA" id="ARBA00023053"/>
    </source>
</evidence>
<evidence type="ECO:0000256" key="3">
    <source>
        <dbReference type="ARBA" id="ARBA00022448"/>
    </source>
</evidence>
<keyword evidence="7 14" id="KW-1133">Transmembrane helix</keyword>
<dbReference type="PROSITE" id="PS50283">
    <property type="entry name" value="NA_SOLUT_SYMP_3"/>
    <property type="match status" value="1"/>
</dbReference>
<dbReference type="GO" id="GO:0015293">
    <property type="term" value="F:symporter activity"/>
    <property type="evidence" value="ECO:0007669"/>
    <property type="project" value="UniProtKB-KW"/>
</dbReference>
<proteinExistence type="inferred from homology"/>
<dbReference type="InterPro" id="IPR050277">
    <property type="entry name" value="Sodium:Solute_Symporter"/>
</dbReference>
<dbReference type="InterPro" id="IPR001734">
    <property type="entry name" value="Na/solute_symporter"/>
</dbReference>
<keyword evidence="4" id="KW-1003">Cell membrane</keyword>
<dbReference type="InterPro" id="IPR038377">
    <property type="entry name" value="Na/Glc_symporter_sf"/>
</dbReference>
<comment type="caution">
    <text evidence="15">The sequence shown here is derived from an EMBL/GenBank/DDBJ whole genome shotgun (WGS) entry which is preliminary data.</text>
</comment>
<dbReference type="GO" id="GO:0005886">
    <property type="term" value="C:plasma membrane"/>
    <property type="evidence" value="ECO:0007669"/>
    <property type="project" value="UniProtKB-SubCell"/>
</dbReference>
<evidence type="ECO:0000256" key="7">
    <source>
        <dbReference type="ARBA" id="ARBA00022989"/>
    </source>
</evidence>
<gene>
    <name evidence="15" type="ORF">C8N30_0495</name>
</gene>
<keyword evidence="8" id="KW-0915">Sodium</keyword>
<feature type="transmembrane region" description="Helical" evidence="14">
    <location>
        <begin position="370"/>
        <end position="389"/>
    </location>
</feature>
<reference evidence="15 16" key="1">
    <citation type="submission" date="2018-09" db="EMBL/GenBank/DDBJ databases">
        <title>Genomic Encyclopedia of Archaeal and Bacterial Type Strains, Phase II (KMG-II): from individual species to whole genera.</title>
        <authorList>
            <person name="Goeker M."/>
        </authorList>
    </citation>
    <scope>NUCLEOTIDE SEQUENCE [LARGE SCALE GENOMIC DNA]</scope>
    <source>
        <strain evidence="15 16">DSM 11458</strain>
    </source>
</reference>
<evidence type="ECO:0000256" key="4">
    <source>
        <dbReference type="ARBA" id="ARBA00022475"/>
    </source>
</evidence>
<evidence type="ECO:0000256" key="2">
    <source>
        <dbReference type="ARBA" id="ARBA00006434"/>
    </source>
</evidence>
<comment type="subcellular location">
    <subcellularLocation>
        <location evidence="1">Cell membrane</location>
        <topology evidence="1">Multi-pass membrane protein</topology>
    </subcellularLocation>
</comment>
<feature type="transmembrane region" description="Helical" evidence="14">
    <location>
        <begin position="159"/>
        <end position="179"/>
    </location>
</feature>
<feature type="transmembrane region" description="Helical" evidence="14">
    <location>
        <begin position="232"/>
        <end position="251"/>
    </location>
</feature>
<dbReference type="GO" id="GO:0006814">
    <property type="term" value="P:sodium ion transport"/>
    <property type="evidence" value="ECO:0007669"/>
    <property type="project" value="UniProtKB-KW"/>
</dbReference>
<evidence type="ECO:0000256" key="14">
    <source>
        <dbReference type="SAM" id="Phobius"/>
    </source>
</evidence>
<keyword evidence="16" id="KW-1185">Reference proteome</keyword>
<feature type="transmembrane region" description="Helical" evidence="14">
    <location>
        <begin position="317"/>
        <end position="349"/>
    </location>
</feature>
<name>A0A420DP44_9RHOB</name>
<organism evidence="15 16">
    <name type="scientific">Sulfitobacter guttiformis</name>
    <dbReference type="NCBI Taxonomy" id="74349"/>
    <lineage>
        <taxon>Bacteria</taxon>
        <taxon>Pseudomonadati</taxon>
        <taxon>Pseudomonadota</taxon>
        <taxon>Alphaproteobacteria</taxon>
        <taxon>Rhodobacterales</taxon>
        <taxon>Roseobacteraceae</taxon>
        <taxon>Sulfitobacter</taxon>
    </lineage>
</organism>
<sequence>MIAPGLIWAVIAIFAAFGFVIAVRAARANSGSAGDYYIGGRDIGGMVAGLSYAATTYSAFMLVVLTGLTYRGGIGALGFELIYFAGLSLLVIFAPRFWLVGKRWGFISPAEMIGARYGSRGVARAMAVVSIVFLLPYCTTQMAGIGLLLSGVTGGGISLFQAVATGAALAMFWALLAGLRSVAWTDAAMSVVMFVSGLLAVAFAIAALGGPAKFIGTLQADHAEWLTVPGPGLWSLPTFIALSLPWFFFTLSNPQVSQRLFILRDFRAMRRMILWVLGFGFIFTLVAVIWGLAALQLAPNIANTSMATPALLSSGVIPTWVVLLLIIGILSAAISTLDSIALTVGAMIARDVVPSVETQSDARQIFSGRLVIVAVVLFASYFALEQAAIVDQLAALSAAGLMVSVPPIVGAFFWHRGTAAGAFAAIIGGAAVAVCLAIFLKVSVFNPVLPFTVGGLSAALFIVVSLLTKPRANALDFQSEIADQLTYHRVW</sequence>
<dbReference type="PANTHER" id="PTHR48086:SF3">
    <property type="entry name" value="SODIUM_PROLINE SYMPORTER"/>
    <property type="match status" value="1"/>
</dbReference>
<dbReference type="PANTHER" id="PTHR48086">
    <property type="entry name" value="SODIUM/PROLINE SYMPORTER-RELATED"/>
    <property type="match status" value="1"/>
</dbReference>
<evidence type="ECO:0000256" key="12">
    <source>
        <dbReference type="ARBA" id="ARBA00033708"/>
    </source>
</evidence>
<evidence type="ECO:0000256" key="5">
    <source>
        <dbReference type="ARBA" id="ARBA00022692"/>
    </source>
</evidence>
<feature type="transmembrane region" description="Helical" evidence="14">
    <location>
        <begin position="272"/>
        <end position="297"/>
    </location>
</feature>
<dbReference type="RefSeq" id="WP_198021480.1">
    <property type="nucleotide sequence ID" value="NZ_RAQK01000001.1"/>
</dbReference>
<keyword evidence="9" id="KW-0406">Ion transport</keyword>
<feature type="transmembrane region" description="Helical" evidence="14">
    <location>
        <begin position="448"/>
        <end position="468"/>
    </location>
</feature>
<keyword evidence="6" id="KW-0769">Symport</keyword>
<evidence type="ECO:0000256" key="1">
    <source>
        <dbReference type="ARBA" id="ARBA00004651"/>
    </source>
</evidence>
<dbReference type="Proteomes" id="UP000284407">
    <property type="component" value="Unassembled WGS sequence"/>
</dbReference>
<protein>
    <submittedName>
        <fullName evidence="15">SSS family solute:Na+ symporter</fullName>
    </submittedName>
</protein>
<feature type="transmembrane region" description="Helical" evidence="14">
    <location>
        <begin position="6"/>
        <end position="26"/>
    </location>
</feature>
<evidence type="ECO:0000256" key="13">
    <source>
        <dbReference type="RuleBase" id="RU362091"/>
    </source>
</evidence>
<dbReference type="EMBL" id="RAQK01000001">
    <property type="protein sequence ID" value="RKE95948.1"/>
    <property type="molecule type" value="Genomic_DNA"/>
</dbReference>
<dbReference type="STRING" id="1443111.Z949_2467"/>